<keyword evidence="2" id="KW-0121">Carboxypeptidase</keyword>
<reference evidence="2 3" key="1">
    <citation type="submission" date="2018-08" db="EMBL/GenBank/DDBJ databases">
        <title>Chitinophagaceae sp. K23C18032701, a novel bacterium isolated from forest soil.</title>
        <authorList>
            <person name="Wang C."/>
        </authorList>
    </citation>
    <scope>NUCLEOTIDE SEQUENCE [LARGE SCALE GENOMIC DNA]</scope>
    <source>
        <strain evidence="2 3">K23C18032701</strain>
    </source>
</reference>
<accession>A0A3E1NHZ7</accession>
<keyword evidence="1" id="KW-0732">Signal</keyword>
<evidence type="ECO:0000313" key="3">
    <source>
        <dbReference type="Proteomes" id="UP000261284"/>
    </source>
</evidence>
<organism evidence="2 3">
    <name type="scientific">Deminuibacter soli</name>
    <dbReference type="NCBI Taxonomy" id="2291815"/>
    <lineage>
        <taxon>Bacteria</taxon>
        <taxon>Pseudomonadati</taxon>
        <taxon>Bacteroidota</taxon>
        <taxon>Chitinophagia</taxon>
        <taxon>Chitinophagales</taxon>
        <taxon>Chitinophagaceae</taxon>
        <taxon>Deminuibacter</taxon>
    </lineage>
</organism>
<keyword evidence="2" id="KW-0645">Protease</keyword>
<gene>
    <name evidence="2" type="ORF">DXN05_12650</name>
</gene>
<protein>
    <submittedName>
        <fullName evidence="2">Carboxypeptidase regulatory-like domain-containing protein</fullName>
    </submittedName>
</protein>
<dbReference type="AlphaFoldDB" id="A0A3E1NHZ7"/>
<name>A0A3E1NHZ7_9BACT</name>
<evidence type="ECO:0000313" key="2">
    <source>
        <dbReference type="EMBL" id="RFM27565.1"/>
    </source>
</evidence>
<sequence>MNNTLKHLPALLVLLLLFTAQARAQYVQKERDDTIRMMPKAPFDTLAARAALAEGTGTITGVAFTRQKNNMAIKMGNRILANKIKILLFPVTPYLMEYLELRKKENHRKLKYVYLSPEAFRFRLEAITNSTGEFTFPKMKPGKYYIQGVLNWYTTGSYNRYTGSDYYTNYYTREYYTTDHSDLLEKFVDVNSEGEVVSVKLK</sequence>
<keyword evidence="2" id="KW-0378">Hydrolase</keyword>
<dbReference type="GO" id="GO:0004180">
    <property type="term" value="F:carboxypeptidase activity"/>
    <property type="evidence" value="ECO:0007669"/>
    <property type="project" value="UniProtKB-KW"/>
</dbReference>
<keyword evidence="3" id="KW-1185">Reference proteome</keyword>
<evidence type="ECO:0000256" key="1">
    <source>
        <dbReference type="SAM" id="SignalP"/>
    </source>
</evidence>
<proteinExistence type="predicted"/>
<dbReference type="SUPFAM" id="SSF117074">
    <property type="entry name" value="Hypothetical protein PA1324"/>
    <property type="match status" value="1"/>
</dbReference>
<dbReference type="EMBL" id="QTJU01000004">
    <property type="protein sequence ID" value="RFM27565.1"/>
    <property type="molecule type" value="Genomic_DNA"/>
</dbReference>
<feature type="signal peptide" evidence="1">
    <location>
        <begin position="1"/>
        <end position="24"/>
    </location>
</feature>
<feature type="chain" id="PRO_5017770387" evidence="1">
    <location>
        <begin position="25"/>
        <end position="202"/>
    </location>
</feature>
<dbReference type="Proteomes" id="UP000261284">
    <property type="component" value="Unassembled WGS sequence"/>
</dbReference>
<comment type="caution">
    <text evidence="2">The sequence shown here is derived from an EMBL/GenBank/DDBJ whole genome shotgun (WGS) entry which is preliminary data.</text>
</comment>